<evidence type="ECO:0000256" key="2">
    <source>
        <dbReference type="ARBA" id="ARBA00022679"/>
    </source>
</evidence>
<proteinExistence type="predicted"/>
<dbReference type="CDD" id="cd03789">
    <property type="entry name" value="GT9_LPS_heptosyltransferase"/>
    <property type="match status" value="1"/>
</dbReference>
<evidence type="ECO:0000256" key="1">
    <source>
        <dbReference type="ARBA" id="ARBA00022676"/>
    </source>
</evidence>
<evidence type="ECO:0000313" key="5">
    <source>
        <dbReference type="Proteomes" id="UP000252355"/>
    </source>
</evidence>
<feature type="region of interest" description="Disordered" evidence="3">
    <location>
        <begin position="323"/>
        <end position="377"/>
    </location>
</feature>
<evidence type="ECO:0000313" key="4">
    <source>
        <dbReference type="EMBL" id="RCK79749.1"/>
    </source>
</evidence>
<protein>
    <submittedName>
        <fullName evidence="4">ADP-heptose--lipooligosaccharide heptosyltransferase II</fullName>
    </submittedName>
</protein>
<accession>A0A367ZPT0</accession>
<dbReference type="PANTHER" id="PTHR30160:SF1">
    <property type="entry name" value="LIPOPOLYSACCHARIDE 1,2-N-ACETYLGLUCOSAMINETRANSFERASE-RELATED"/>
    <property type="match status" value="1"/>
</dbReference>
<evidence type="ECO:0000256" key="3">
    <source>
        <dbReference type="SAM" id="MobiDB-lite"/>
    </source>
</evidence>
<dbReference type="InterPro" id="IPR051199">
    <property type="entry name" value="LPS_LOS_Heptosyltrfase"/>
</dbReference>
<dbReference type="GO" id="GO:0005829">
    <property type="term" value="C:cytosol"/>
    <property type="evidence" value="ECO:0007669"/>
    <property type="project" value="TreeGrafter"/>
</dbReference>
<dbReference type="EMBL" id="QOQW01000010">
    <property type="protein sequence ID" value="RCK79749.1"/>
    <property type="molecule type" value="Genomic_DNA"/>
</dbReference>
<sequence>MPPEILLRFTALGDILLAVPAARALLRRGIDLHWVIHRRWAPLAPWLPATVHLLGGMGDLLPLARRLRTWRPGRVHDLQGKPLSLALGWLLGAPVTRYAKRPWAEQWAAMRGGYPLRGGDPRPVWQRYLATIGEPAAPPDGRLVMPASCSPRVDAFLHEHGLASGAFVLIHPGAAHPGKVLPPAALAAVPAIWPRLAAIGDRADLSLPAGVVDLRGRLPLDLLPGVMAHARGVVSTDSGPMHLARAVGVPVVGIFLQTDPSLGFSPLPGAAVRIISRDLPCKPCSLHGQRATCPEGHWACRDLDWGTIAADLRRWFDHLAQATPPSAAAEEGPTRWRAADPPAGMRQGMSAAPPGRPAPSVWEPPASHVPTGVRQAP</sequence>
<dbReference type="Gene3D" id="3.40.50.2000">
    <property type="entry name" value="Glycogen Phosphorylase B"/>
    <property type="match status" value="2"/>
</dbReference>
<dbReference type="SUPFAM" id="SSF53756">
    <property type="entry name" value="UDP-Glycosyltransferase/glycogen phosphorylase"/>
    <property type="match status" value="1"/>
</dbReference>
<keyword evidence="2 4" id="KW-0808">Transferase</keyword>
<gene>
    <name evidence="4" type="ORF">OZSIB_3903</name>
</gene>
<dbReference type="InterPro" id="IPR002201">
    <property type="entry name" value="Glyco_trans_9"/>
</dbReference>
<dbReference type="GO" id="GO:0008713">
    <property type="term" value="F:ADP-heptose-lipopolysaccharide heptosyltransferase activity"/>
    <property type="evidence" value="ECO:0007669"/>
    <property type="project" value="TreeGrafter"/>
</dbReference>
<dbReference type="PANTHER" id="PTHR30160">
    <property type="entry name" value="TETRAACYLDISACCHARIDE 4'-KINASE-RELATED"/>
    <property type="match status" value="1"/>
</dbReference>
<dbReference type="Proteomes" id="UP000252355">
    <property type="component" value="Unassembled WGS sequence"/>
</dbReference>
<dbReference type="Pfam" id="PF01075">
    <property type="entry name" value="Glyco_transf_9"/>
    <property type="match status" value="1"/>
</dbReference>
<dbReference type="GO" id="GO:0009244">
    <property type="term" value="P:lipopolysaccharide core region biosynthetic process"/>
    <property type="evidence" value="ECO:0007669"/>
    <property type="project" value="TreeGrafter"/>
</dbReference>
<reference evidence="4 5" key="1">
    <citation type="submission" date="2018-05" db="EMBL/GenBank/DDBJ databases">
        <title>A metagenomic window into the 2 km-deep terrestrial subsurface aquifer revealed taxonomically and functionally diverse microbial community comprising novel uncultured bacterial lineages.</title>
        <authorList>
            <person name="Kadnikov V.V."/>
            <person name="Mardanov A.V."/>
            <person name="Beletsky A.V."/>
            <person name="Banks D."/>
            <person name="Pimenov N.V."/>
            <person name="Frank Y.A."/>
            <person name="Karnachuk O.V."/>
            <person name="Ravin N.V."/>
        </authorList>
    </citation>
    <scope>NUCLEOTIDE SEQUENCE [LARGE SCALE GENOMIC DNA]</scope>
    <source>
        <strain evidence="4">BY5</strain>
    </source>
</reference>
<keyword evidence="1" id="KW-0328">Glycosyltransferase</keyword>
<dbReference type="AlphaFoldDB" id="A0A367ZPT0"/>
<comment type="caution">
    <text evidence="4">The sequence shown here is derived from an EMBL/GenBank/DDBJ whole genome shotgun (WGS) entry which is preliminary data.</text>
</comment>
<name>A0A367ZPT0_9BACT</name>
<organism evidence="4 5">
    <name type="scientific">Candidatus Ozemobacter sibiricus</name>
    <dbReference type="NCBI Taxonomy" id="2268124"/>
    <lineage>
        <taxon>Bacteria</taxon>
        <taxon>Candidatus Ozemobacteria</taxon>
        <taxon>Candidatus Ozemobacterales</taxon>
        <taxon>Candidatus Ozemobacteraceae</taxon>
        <taxon>Candidatus Ozemobacter</taxon>
    </lineage>
</organism>